<evidence type="ECO:0000256" key="8">
    <source>
        <dbReference type="RuleBase" id="RU367148"/>
    </source>
</evidence>
<evidence type="ECO:0000256" key="6">
    <source>
        <dbReference type="ARBA" id="ARBA00023187"/>
    </source>
</evidence>
<feature type="compositionally biased region" description="Basic and acidic residues" evidence="9">
    <location>
        <begin position="96"/>
        <end position="114"/>
    </location>
</feature>
<evidence type="ECO:0000256" key="3">
    <source>
        <dbReference type="ARBA" id="ARBA00014745"/>
    </source>
</evidence>
<evidence type="ECO:0000256" key="7">
    <source>
        <dbReference type="ARBA" id="ARBA00023242"/>
    </source>
</evidence>
<evidence type="ECO:0000256" key="2">
    <source>
        <dbReference type="ARBA" id="ARBA00010028"/>
    </source>
</evidence>
<feature type="compositionally biased region" description="Polar residues" evidence="9">
    <location>
        <begin position="69"/>
        <end position="84"/>
    </location>
</feature>
<keyword evidence="4 8" id="KW-0507">mRNA processing</keyword>
<reference evidence="11" key="1">
    <citation type="submission" date="2015-06" db="EMBL/GenBank/DDBJ databases">
        <title>Expansion of signal transduction pathways in fungi by whole-genome duplication.</title>
        <authorList>
            <consortium name="DOE Joint Genome Institute"/>
            <person name="Corrochano L.M."/>
            <person name="Kuo A."/>
            <person name="Marcet-Houben M."/>
            <person name="Polaino S."/>
            <person name="Salamov A."/>
            <person name="Villalobos J.M."/>
            <person name="Alvarez M.I."/>
            <person name="Avalos J."/>
            <person name="Benito E.P."/>
            <person name="Benoit I."/>
            <person name="Burger G."/>
            <person name="Camino L.P."/>
            <person name="Canovas D."/>
            <person name="Cerda-Olmedo E."/>
            <person name="Cheng J.-F."/>
            <person name="Dominguez A."/>
            <person name="Elias M."/>
            <person name="Eslava A.P."/>
            <person name="Glaser F."/>
            <person name="Grimwood J."/>
            <person name="Gutierrez G."/>
            <person name="Heitman J."/>
            <person name="Henrissat B."/>
            <person name="Iturriaga E.A."/>
            <person name="Lang B.F."/>
            <person name="Lavin J.L."/>
            <person name="Lee S."/>
            <person name="Li W."/>
            <person name="Lindquist E."/>
            <person name="Lopez-Garcia S."/>
            <person name="Luque E.M."/>
            <person name="Marcos A.T."/>
            <person name="Martin J."/>
            <person name="McCluskey K."/>
            <person name="Medina H.R."/>
            <person name="Miralles-Duran A."/>
            <person name="Miyazaki A."/>
            <person name="Munoz-Torres E."/>
            <person name="Oguiza J.A."/>
            <person name="Ohm R."/>
            <person name="Olmedo M."/>
            <person name="Orejas M."/>
            <person name="Ortiz-Castellanos L."/>
            <person name="Pisabarro A.G."/>
            <person name="Rodriguez-Romero J."/>
            <person name="Ruiz-Herrera J."/>
            <person name="Ruiz-Vazquez R."/>
            <person name="Sanz C."/>
            <person name="Schackwitz W."/>
            <person name="Schmutz J."/>
            <person name="Shahriari M."/>
            <person name="Shelest E."/>
            <person name="Silva-Franco F."/>
            <person name="Soanes D."/>
            <person name="Syed K."/>
            <person name="Tagua V.G."/>
            <person name="Talbot N.J."/>
            <person name="Thon M."/>
            <person name="De vries R.P."/>
            <person name="Wiebenga A."/>
            <person name="Yadav J.S."/>
            <person name="Braun E.L."/>
            <person name="Baker S."/>
            <person name="Garre V."/>
            <person name="Horwitz B."/>
            <person name="Torres-Martinez S."/>
            <person name="Idnurm A."/>
            <person name="Herrera-Estrella A."/>
            <person name="Gabaldon T."/>
            <person name="Grigoriev I.V."/>
        </authorList>
    </citation>
    <scope>NUCLEOTIDE SEQUENCE [LARGE SCALE GENOMIC DNA]</scope>
    <source>
        <strain evidence="11">NRRL 1555(-)</strain>
    </source>
</reference>
<feature type="compositionally biased region" description="Basic and acidic residues" evidence="9">
    <location>
        <begin position="169"/>
        <end position="218"/>
    </location>
</feature>
<dbReference type="STRING" id="763407.A0A163BBS8"/>
<feature type="region of interest" description="Disordered" evidence="9">
    <location>
        <begin position="1"/>
        <end position="218"/>
    </location>
</feature>
<dbReference type="GO" id="GO:0000398">
    <property type="term" value="P:mRNA splicing, via spliceosome"/>
    <property type="evidence" value="ECO:0007669"/>
    <property type="project" value="UniProtKB-UniRule"/>
</dbReference>
<dbReference type="GO" id="GO:0071013">
    <property type="term" value="C:catalytic step 2 spliceosome"/>
    <property type="evidence" value="ECO:0007669"/>
    <property type="project" value="TreeGrafter"/>
</dbReference>
<dbReference type="OrthoDB" id="199717at2759"/>
<evidence type="ECO:0000313" key="11">
    <source>
        <dbReference type="Proteomes" id="UP000077315"/>
    </source>
</evidence>
<dbReference type="FunCoup" id="A0A163BBS8">
    <property type="interactions" value="393"/>
</dbReference>
<dbReference type="GO" id="GO:0000974">
    <property type="term" value="C:Prp19 complex"/>
    <property type="evidence" value="ECO:0007669"/>
    <property type="project" value="TreeGrafter"/>
</dbReference>
<keyword evidence="6 8" id="KW-0508">mRNA splicing</keyword>
<protein>
    <recommendedName>
        <fullName evidence="3 8">Pre-mRNA-splicing factor SYF2</fullName>
    </recommendedName>
</protein>
<feature type="compositionally biased region" description="Low complexity" evidence="9">
    <location>
        <begin position="120"/>
        <end position="135"/>
    </location>
</feature>
<dbReference type="InParanoid" id="A0A163BBS8"/>
<evidence type="ECO:0000256" key="9">
    <source>
        <dbReference type="SAM" id="MobiDB-lite"/>
    </source>
</evidence>
<comment type="function">
    <text evidence="8">Involved in pre-mRNA splicing.</text>
</comment>
<dbReference type="Pfam" id="PF08231">
    <property type="entry name" value="SYF2"/>
    <property type="match status" value="2"/>
</dbReference>
<dbReference type="GeneID" id="29001256"/>
<dbReference type="InterPro" id="IPR013260">
    <property type="entry name" value="mRNA_splic_SYF2"/>
</dbReference>
<proteinExistence type="inferred from homology"/>
<dbReference type="AlphaFoldDB" id="A0A163BBS8"/>
<organism evidence="10 11">
    <name type="scientific">Phycomyces blakesleeanus (strain ATCC 8743b / DSM 1359 / FGSC 10004 / NBRC 33097 / NRRL 1555)</name>
    <dbReference type="NCBI Taxonomy" id="763407"/>
    <lineage>
        <taxon>Eukaryota</taxon>
        <taxon>Fungi</taxon>
        <taxon>Fungi incertae sedis</taxon>
        <taxon>Mucoromycota</taxon>
        <taxon>Mucoromycotina</taxon>
        <taxon>Mucoromycetes</taxon>
        <taxon>Mucorales</taxon>
        <taxon>Phycomycetaceae</taxon>
        <taxon>Phycomyces</taxon>
    </lineage>
</organism>
<evidence type="ECO:0000256" key="5">
    <source>
        <dbReference type="ARBA" id="ARBA00022728"/>
    </source>
</evidence>
<dbReference type="EMBL" id="KV440972">
    <property type="protein sequence ID" value="OAD79511.1"/>
    <property type="molecule type" value="Genomic_DNA"/>
</dbReference>
<dbReference type="PANTHER" id="PTHR13264">
    <property type="entry name" value="GCIP-INTERACTING PROTEIN P29"/>
    <property type="match status" value="1"/>
</dbReference>
<dbReference type="Proteomes" id="UP000077315">
    <property type="component" value="Unassembled WGS sequence"/>
</dbReference>
<dbReference type="GO" id="GO:0071014">
    <property type="term" value="C:post-mRNA release spliceosomal complex"/>
    <property type="evidence" value="ECO:0007669"/>
    <property type="project" value="TreeGrafter"/>
</dbReference>
<keyword evidence="11" id="KW-1185">Reference proteome</keyword>
<dbReference type="VEuPathDB" id="FungiDB:PHYBLDRAFT_58561"/>
<feature type="compositionally biased region" description="Low complexity" evidence="9">
    <location>
        <begin position="9"/>
        <end position="26"/>
    </location>
</feature>
<feature type="compositionally biased region" description="Acidic residues" evidence="9">
    <location>
        <begin position="136"/>
        <end position="145"/>
    </location>
</feature>
<sequence length="407" mass="46606">MPPKRKTRAAAAAAAAAAEDTTTTTTLDKKETETPVVSQKSIPTKTETITETIVEETTETSKGKRKRTTTQSKVTVTVDNSAQDASEESEQNVGSDDTKMIESNDKTNENEKSQNLESGSTTSVNNNNDENSTDNSNDDNNDDEAQPATPKGALAERMEKLKALKRRRVTEVEQGNRRDRNLEFQRSKENPRLDARNERKKQESLKLKEKQDAKDNGEDYERKQFWKYSAESVDSWEKKMAKKAKMANNGFTERKKKKNKKKPLDPPYTQTFTLLLFVDHTQAAHKKYIKLMSDFKPDMNSYAEKKLESIERAIRNGEDPSDFASAANNLEYASVTDKTSKEAIERLAQDTKKQIIQRETRSRDRKESSDDISWINEKNRVFNQKISRFYDKYTREIRENLERGTAL</sequence>
<name>A0A163BBS8_PHYB8</name>
<evidence type="ECO:0000256" key="4">
    <source>
        <dbReference type="ARBA" id="ARBA00022664"/>
    </source>
</evidence>
<comment type="similarity">
    <text evidence="2 8">Belongs to the SYF2 family.</text>
</comment>
<evidence type="ECO:0000256" key="1">
    <source>
        <dbReference type="ARBA" id="ARBA00004123"/>
    </source>
</evidence>
<comment type="subunit">
    <text evidence="8">May be part of a spliceosome complex.</text>
</comment>
<evidence type="ECO:0000313" key="10">
    <source>
        <dbReference type="EMBL" id="OAD79511.1"/>
    </source>
</evidence>
<keyword evidence="5 8" id="KW-0747">Spliceosome</keyword>
<comment type="subcellular location">
    <subcellularLocation>
        <location evidence="1 8">Nucleus</location>
    </subcellularLocation>
</comment>
<dbReference type="PANTHER" id="PTHR13264:SF5">
    <property type="entry name" value="PRE-MRNA-SPLICING FACTOR SYF2"/>
    <property type="match status" value="1"/>
</dbReference>
<feature type="region of interest" description="Disordered" evidence="9">
    <location>
        <begin position="245"/>
        <end position="265"/>
    </location>
</feature>
<gene>
    <name evidence="10" type="ORF">PHYBLDRAFT_58561</name>
</gene>
<dbReference type="RefSeq" id="XP_018297551.1">
    <property type="nucleotide sequence ID" value="XM_018440350.1"/>
</dbReference>
<accession>A0A163BBS8</accession>
<keyword evidence="7 8" id="KW-0539">Nucleus</keyword>